<accession>A0A376LFN3</accession>
<dbReference type="AntiFam" id="ANF00075">
    <property type="entry name" value="Shadow ORF (opposite prpE)"/>
</dbReference>
<reference evidence="1 2" key="1">
    <citation type="submission" date="2018-06" db="EMBL/GenBank/DDBJ databases">
        <authorList>
            <consortium name="Pathogen Informatics"/>
            <person name="Doyle S."/>
        </authorList>
    </citation>
    <scope>NUCLEOTIDE SEQUENCE [LARGE SCALE GENOMIC DNA]</scope>
    <source>
        <strain evidence="1 2">NCTC7928</strain>
    </source>
</reference>
<organism evidence="1 2">
    <name type="scientific">Escherichia coli</name>
    <dbReference type="NCBI Taxonomy" id="562"/>
    <lineage>
        <taxon>Bacteria</taxon>
        <taxon>Pseudomonadati</taxon>
        <taxon>Pseudomonadota</taxon>
        <taxon>Gammaproteobacteria</taxon>
        <taxon>Enterobacterales</taxon>
        <taxon>Enterobacteriaceae</taxon>
        <taxon>Escherichia</taxon>
    </lineage>
</organism>
<name>A0A376LFN3_ECOLX</name>
<dbReference type="Proteomes" id="UP000254877">
    <property type="component" value="Unassembled WGS sequence"/>
</dbReference>
<sequence>MRPGNGFRREAAENHRMYRANAGAGQHRDRGFRYHRHINRNYVTFFNAQFEQGIGEAADVAVQLFIANMFALAGVVAFPDDGGTIAVFLQMAVKAVCRQIQRAVLVPFNGHITGGKGGVFHLLVRFDPVENFSLFAPRRYLVR</sequence>
<protein>
    <submittedName>
        <fullName evidence="1">Uncharacterized protein</fullName>
    </submittedName>
</protein>
<dbReference type="EMBL" id="UGAB01000002">
    <property type="protein sequence ID" value="STF43093.1"/>
    <property type="molecule type" value="Genomic_DNA"/>
</dbReference>
<evidence type="ECO:0000313" key="1">
    <source>
        <dbReference type="EMBL" id="STF43093.1"/>
    </source>
</evidence>
<dbReference type="AlphaFoldDB" id="A0A376LFN3"/>
<gene>
    <name evidence="1" type="ORF">NCTC7928_03778</name>
</gene>
<proteinExistence type="predicted"/>
<evidence type="ECO:0000313" key="2">
    <source>
        <dbReference type="Proteomes" id="UP000254877"/>
    </source>
</evidence>